<dbReference type="Proteomes" id="UP000198287">
    <property type="component" value="Unassembled WGS sequence"/>
</dbReference>
<name>A0A226EBR7_FOLCA</name>
<accession>A0A226EBR7</accession>
<dbReference type="GO" id="GO:0003743">
    <property type="term" value="F:translation initiation factor activity"/>
    <property type="evidence" value="ECO:0007669"/>
    <property type="project" value="UniProtKB-KW"/>
</dbReference>
<sequence>MATNAMTEDIELTIRKLFNKLKPETFEQVLKDFTNIELNGKDNLIGFIVDIVMNKVVTKSNTMKADLFAKLISRHDKSFKLKKEILARCQAEFKLGIENAEEIKMSEHNLKVFQDVDDLTAELDRFKFKSIKCSVANVQLIGEFYNYDVAGTGAIMECVDALLIRNDEVSVTILCALMKTIGPKLYAIMELLKKDEEKPTKVNLPKMKEDAKFLTWVAKVFANLHTRSYSGWYLSLSSEAAVEEILKLQEKKWKTEEIISTPPVITAQMPVVNSTIPNNGADFLPILKQRKIDADVVKFLTQLNSINAPQIAQQFSSQPMDWYTERIVSIIYTMFDMSVDSLRKKSYPKSCANLVQILCCQSYRASRIFRKSLTPLCQMEIKHHKSYAIWLKSREDNLINQQSSDHLLREQLEDTISLGRKRFRGNVMFIGELFNLGILTYLFVKDTVEELMSSRDDGNLESLCMLLKTTGEKMHKTSAKCTPKMFKSMAILANSGQVSVAMKTVIMDVVNLSAKNWESTSNISKSPSVISISSSSTSGVLLQNDVTKELGKLTLAMSSMSVSKPSPVLENKEKEFELIRTQLEKSVDMMSSSNGESNMIQGVTSGASGTSRSVNSIENNRKIEVSFPPSCPPQPQLKYLSMYTNYDRMLKQMPPDVVEDINMEISTIIYQRFKHQKELESFFSADQNDFENDMFTII</sequence>
<dbReference type="Gene3D" id="1.25.40.180">
    <property type="match status" value="2"/>
</dbReference>
<dbReference type="PANTHER" id="PTHR23253:SF9">
    <property type="entry name" value="EUKARYOTIC TRANSLATION INITIATION FACTOR 4 GAMMA 2"/>
    <property type="match status" value="1"/>
</dbReference>
<keyword evidence="2 5" id="KW-0396">Initiation factor</keyword>
<organism evidence="5 6">
    <name type="scientific">Folsomia candida</name>
    <name type="common">Springtail</name>
    <dbReference type="NCBI Taxonomy" id="158441"/>
    <lineage>
        <taxon>Eukaryota</taxon>
        <taxon>Metazoa</taxon>
        <taxon>Ecdysozoa</taxon>
        <taxon>Arthropoda</taxon>
        <taxon>Hexapoda</taxon>
        <taxon>Collembola</taxon>
        <taxon>Entomobryomorpha</taxon>
        <taxon>Isotomoidea</taxon>
        <taxon>Isotomidae</taxon>
        <taxon>Proisotominae</taxon>
        <taxon>Folsomia</taxon>
    </lineage>
</organism>
<comment type="caution">
    <text evidence="5">The sequence shown here is derived from an EMBL/GenBank/DDBJ whole genome shotgun (WGS) entry which is preliminary data.</text>
</comment>
<feature type="domain" description="MIF4G" evidence="4">
    <location>
        <begin position="293"/>
        <end position="516"/>
    </location>
</feature>
<dbReference type="OrthoDB" id="5984255at2759"/>
<keyword evidence="3" id="KW-0648">Protein biosynthesis</keyword>
<comment type="similarity">
    <text evidence="1">Belongs to the eukaryotic initiation factor 4G family.</text>
</comment>
<dbReference type="InterPro" id="IPR003890">
    <property type="entry name" value="MIF4G-like_typ-3"/>
</dbReference>
<evidence type="ECO:0000256" key="1">
    <source>
        <dbReference type="ARBA" id="ARBA00005775"/>
    </source>
</evidence>
<reference evidence="5 6" key="1">
    <citation type="submission" date="2015-12" db="EMBL/GenBank/DDBJ databases">
        <title>The genome of Folsomia candida.</title>
        <authorList>
            <person name="Faddeeva A."/>
            <person name="Derks M.F."/>
            <person name="Anvar Y."/>
            <person name="Smit S."/>
            <person name="Van Straalen N."/>
            <person name="Roelofs D."/>
        </authorList>
    </citation>
    <scope>NUCLEOTIDE SEQUENCE [LARGE SCALE GENOMIC DNA]</scope>
    <source>
        <strain evidence="5 6">VU population</strain>
        <tissue evidence="5">Whole body</tissue>
    </source>
</reference>
<dbReference type="PANTHER" id="PTHR23253">
    <property type="entry name" value="EUKARYOTIC TRANSLATION INITIATION FACTOR 4 GAMMA"/>
    <property type="match status" value="1"/>
</dbReference>
<dbReference type="AlphaFoldDB" id="A0A226EBR7"/>
<dbReference type="GO" id="GO:0016281">
    <property type="term" value="C:eukaryotic translation initiation factor 4F complex"/>
    <property type="evidence" value="ECO:0007669"/>
    <property type="project" value="TreeGrafter"/>
</dbReference>
<protein>
    <submittedName>
        <fullName evidence="5">Eukaryotic translation initiation factor 4 gamma 3</fullName>
    </submittedName>
</protein>
<proteinExistence type="inferred from homology"/>
<dbReference type="SMART" id="SM00543">
    <property type="entry name" value="MIF4G"/>
    <property type="match status" value="2"/>
</dbReference>
<evidence type="ECO:0000313" key="5">
    <source>
        <dbReference type="EMBL" id="OXA54211.1"/>
    </source>
</evidence>
<dbReference type="GO" id="GO:0003729">
    <property type="term" value="F:mRNA binding"/>
    <property type="evidence" value="ECO:0007669"/>
    <property type="project" value="TreeGrafter"/>
</dbReference>
<evidence type="ECO:0000256" key="3">
    <source>
        <dbReference type="ARBA" id="ARBA00022917"/>
    </source>
</evidence>
<evidence type="ECO:0000259" key="4">
    <source>
        <dbReference type="SMART" id="SM00543"/>
    </source>
</evidence>
<dbReference type="SUPFAM" id="SSF48371">
    <property type="entry name" value="ARM repeat"/>
    <property type="match status" value="2"/>
</dbReference>
<dbReference type="InterPro" id="IPR016024">
    <property type="entry name" value="ARM-type_fold"/>
</dbReference>
<dbReference type="EMBL" id="LNIX01000005">
    <property type="protein sequence ID" value="OXA54211.1"/>
    <property type="molecule type" value="Genomic_DNA"/>
</dbReference>
<dbReference type="STRING" id="158441.A0A226EBR7"/>
<evidence type="ECO:0000256" key="2">
    <source>
        <dbReference type="ARBA" id="ARBA00022540"/>
    </source>
</evidence>
<dbReference type="Pfam" id="PF02854">
    <property type="entry name" value="MIF4G"/>
    <property type="match status" value="2"/>
</dbReference>
<keyword evidence="6" id="KW-1185">Reference proteome</keyword>
<gene>
    <name evidence="5" type="ORF">Fcan01_10128</name>
</gene>
<evidence type="ECO:0000313" key="6">
    <source>
        <dbReference type="Proteomes" id="UP000198287"/>
    </source>
</evidence>
<feature type="domain" description="MIF4G" evidence="4">
    <location>
        <begin position="11"/>
        <end position="252"/>
    </location>
</feature>